<dbReference type="Proteomes" id="UP001303473">
    <property type="component" value="Unassembled WGS sequence"/>
</dbReference>
<name>A0AAN6N1M4_9PEZI</name>
<evidence type="ECO:0000313" key="2">
    <source>
        <dbReference type="Proteomes" id="UP001303473"/>
    </source>
</evidence>
<dbReference type="AlphaFoldDB" id="A0AAN6N1M4"/>
<gene>
    <name evidence="1" type="ORF">QBC46DRAFT_421216</name>
</gene>
<organism evidence="1 2">
    <name type="scientific">Diplogelasinospora grovesii</name>
    <dbReference type="NCBI Taxonomy" id="303347"/>
    <lineage>
        <taxon>Eukaryota</taxon>
        <taxon>Fungi</taxon>
        <taxon>Dikarya</taxon>
        <taxon>Ascomycota</taxon>
        <taxon>Pezizomycotina</taxon>
        <taxon>Sordariomycetes</taxon>
        <taxon>Sordariomycetidae</taxon>
        <taxon>Sordariales</taxon>
        <taxon>Diplogelasinosporaceae</taxon>
        <taxon>Diplogelasinospora</taxon>
    </lineage>
</organism>
<comment type="caution">
    <text evidence="1">The sequence shown here is derived from an EMBL/GenBank/DDBJ whole genome shotgun (WGS) entry which is preliminary data.</text>
</comment>
<accession>A0AAN6N1M4</accession>
<evidence type="ECO:0000313" key="1">
    <source>
        <dbReference type="EMBL" id="KAK3935802.1"/>
    </source>
</evidence>
<sequence length="626" mass="71472">MPSSSSANISPLMKLPPEMLDEICGHLCLHCRCPSGYHGNGQYMVGLPVEVISTGREGKATLSRLSRTCRRLRDIAQPYVFHYHHSGIQPRMIHGPQSHTSQINKMVHSVPSGTIDPLLPFLRSLLDNRKLAEHVKALSLHQGWYDWGRENFRYVGKHDSLKNVFKERYRWSFEPRWNASAEASGFSGVRYYKQLAINLVAPFLQELLLSAAGSWVLDWRDIRNSNVPLGFVKPNMPRLTYMAVVASPCKIRLIAPKETVTWEIRDYHFQSLHHLLSKAPNLRVLEAADCGEIWRRDPWHPLYNERDSLPGPQPRDKSWDVAMSNLRKLSVNSLKPDFIAKILLQCPALVDLEAWTDGAIDGVLTKEQLSPLEKRLRRFSHSVAKPSVYASTCKYTRERSAREVAIDLCRQIESERSDRFEAAKQAARQARRPQPEREQIPTHLPMSFASFSCLEILEVEYLLLYFEHLLRDYGSDDLAKIPNSLLGLLPPSLEVLHIGMITGWGGTCLRRDLWDLVLERPGQRPQASKLPNLRQIAPKLPNLKQIAPKLPNLKQIILDFYVVPKPDEIKSLRNMLRNAGISLEVRDTPMSDSARGMMGERPGHPTVNVQRPTRPCLLEWKKVLRP</sequence>
<proteinExistence type="predicted"/>
<evidence type="ECO:0008006" key="3">
    <source>
        <dbReference type="Google" id="ProtNLM"/>
    </source>
</evidence>
<dbReference type="EMBL" id="MU853906">
    <property type="protein sequence ID" value="KAK3935802.1"/>
    <property type="molecule type" value="Genomic_DNA"/>
</dbReference>
<keyword evidence="2" id="KW-1185">Reference proteome</keyword>
<reference evidence="2" key="1">
    <citation type="journal article" date="2023" name="Mol. Phylogenet. Evol.">
        <title>Genome-scale phylogeny and comparative genomics of the fungal order Sordariales.</title>
        <authorList>
            <person name="Hensen N."/>
            <person name="Bonometti L."/>
            <person name="Westerberg I."/>
            <person name="Brannstrom I.O."/>
            <person name="Guillou S."/>
            <person name="Cros-Aarteil S."/>
            <person name="Calhoun S."/>
            <person name="Haridas S."/>
            <person name="Kuo A."/>
            <person name="Mondo S."/>
            <person name="Pangilinan J."/>
            <person name="Riley R."/>
            <person name="LaButti K."/>
            <person name="Andreopoulos B."/>
            <person name="Lipzen A."/>
            <person name="Chen C."/>
            <person name="Yan M."/>
            <person name="Daum C."/>
            <person name="Ng V."/>
            <person name="Clum A."/>
            <person name="Steindorff A."/>
            <person name="Ohm R.A."/>
            <person name="Martin F."/>
            <person name="Silar P."/>
            <person name="Natvig D.O."/>
            <person name="Lalanne C."/>
            <person name="Gautier V."/>
            <person name="Ament-Velasquez S.L."/>
            <person name="Kruys A."/>
            <person name="Hutchinson M.I."/>
            <person name="Powell A.J."/>
            <person name="Barry K."/>
            <person name="Miller A.N."/>
            <person name="Grigoriev I.V."/>
            <person name="Debuchy R."/>
            <person name="Gladieux P."/>
            <person name="Hiltunen Thoren M."/>
            <person name="Johannesson H."/>
        </authorList>
    </citation>
    <scope>NUCLEOTIDE SEQUENCE [LARGE SCALE GENOMIC DNA]</scope>
    <source>
        <strain evidence="2">CBS 340.73</strain>
    </source>
</reference>
<protein>
    <recommendedName>
        <fullName evidence="3">F-box domain-containing protein</fullName>
    </recommendedName>
</protein>